<dbReference type="EMBL" id="QRHE01000015">
    <property type="protein sequence ID" value="RHF50477.1"/>
    <property type="molecule type" value="Genomic_DNA"/>
</dbReference>
<evidence type="ECO:0000313" key="1">
    <source>
        <dbReference type="EMBL" id="RHF50477.1"/>
    </source>
</evidence>
<evidence type="ECO:0000313" key="2">
    <source>
        <dbReference type="Proteomes" id="UP000283442"/>
    </source>
</evidence>
<protein>
    <submittedName>
        <fullName evidence="1">Uncharacterized protein</fullName>
    </submittedName>
</protein>
<proteinExistence type="predicted"/>
<dbReference type="AlphaFoldDB" id="A0A414NUV8"/>
<organism evidence="1 2">
    <name type="scientific">Mitsuokella multacida</name>
    <dbReference type="NCBI Taxonomy" id="52226"/>
    <lineage>
        <taxon>Bacteria</taxon>
        <taxon>Bacillati</taxon>
        <taxon>Bacillota</taxon>
        <taxon>Negativicutes</taxon>
        <taxon>Selenomonadales</taxon>
        <taxon>Selenomonadaceae</taxon>
        <taxon>Mitsuokella</taxon>
    </lineage>
</organism>
<reference evidence="1 2" key="1">
    <citation type="submission" date="2018-08" db="EMBL/GenBank/DDBJ databases">
        <title>A genome reference for cultivated species of the human gut microbiota.</title>
        <authorList>
            <person name="Zou Y."/>
            <person name="Xue W."/>
            <person name="Luo G."/>
        </authorList>
    </citation>
    <scope>NUCLEOTIDE SEQUENCE [LARGE SCALE GENOMIC DNA]</scope>
    <source>
        <strain evidence="1 2">AM25-21AC</strain>
    </source>
</reference>
<comment type="caution">
    <text evidence="1">The sequence shown here is derived from an EMBL/GenBank/DDBJ whole genome shotgun (WGS) entry which is preliminary data.</text>
</comment>
<accession>A0A414NUV8</accession>
<name>A0A414NUV8_9FIRM</name>
<dbReference type="Proteomes" id="UP000283442">
    <property type="component" value="Unassembled WGS sequence"/>
</dbReference>
<sequence>MNFCAIHRHRFTLLPNAAIIQKIIASLVSQSYRNILITDDFLSSRNRSKNIELQTILHNHVNIMYVRGFCIPTLG</sequence>
<gene>
    <name evidence="1" type="ORF">DW674_11020</name>
</gene>